<dbReference type="SUPFAM" id="SSF55874">
    <property type="entry name" value="ATPase domain of HSP90 chaperone/DNA topoisomerase II/histidine kinase"/>
    <property type="match status" value="1"/>
</dbReference>
<keyword evidence="5" id="KW-0472">Membrane</keyword>
<name>A0AAV3U081_9ALTE</name>
<feature type="transmembrane region" description="Helical" evidence="5">
    <location>
        <begin position="48"/>
        <end position="66"/>
    </location>
</feature>
<dbReference type="InterPro" id="IPR036890">
    <property type="entry name" value="HATPase_C_sf"/>
</dbReference>
<dbReference type="Pfam" id="PF07730">
    <property type="entry name" value="HisKA_3"/>
    <property type="match status" value="1"/>
</dbReference>
<feature type="transmembrane region" description="Helical" evidence="5">
    <location>
        <begin position="22"/>
        <end position="41"/>
    </location>
</feature>
<feature type="transmembrane region" description="Helical" evidence="5">
    <location>
        <begin position="139"/>
        <end position="159"/>
    </location>
</feature>
<evidence type="ECO:0000256" key="3">
    <source>
        <dbReference type="ARBA" id="ARBA00023012"/>
    </source>
</evidence>
<evidence type="ECO:0000256" key="2">
    <source>
        <dbReference type="ARBA" id="ARBA00022777"/>
    </source>
</evidence>
<dbReference type="Gene3D" id="3.30.565.10">
    <property type="entry name" value="Histidine kinase-like ATPase, C-terminal domain"/>
    <property type="match status" value="1"/>
</dbReference>
<keyword evidence="4" id="KW-0175">Coiled coil</keyword>
<keyword evidence="5" id="KW-1133">Transmembrane helix</keyword>
<feature type="domain" description="Signal transduction histidine kinase subgroup 3 dimerisation and phosphoacceptor" evidence="6">
    <location>
        <begin position="183"/>
        <end position="247"/>
    </location>
</feature>
<keyword evidence="3" id="KW-0902">Two-component regulatory system</keyword>
<comment type="caution">
    <text evidence="7">The sequence shown here is derived from an EMBL/GenBank/DDBJ whole genome shotgun (WGS) entry which is preliminary data.</text>
</comment>
<feature type="transmembrane region" description="Helical" evidence="5">
    <location>
        <begin position="114"/>
        <end position="133"/>
    </location>
</feature>
<dbReference type="Proteomes" id="UP001409585">
    <property type="component" value="Unassembled WGS sequence"/>
</dbReference>
<evidence type="ECO:0000256" key="4">
    <source>
        <dbReference type="SAM" id="Coils"/>
    </source>
</evidence>
<sequence>MSSLDITNYTAPAIKNSPAEKWNLISALFTLFYFFTLYANWGEYSSAFKVFAFVVYAAYMAVYFYTLRVSGNDAVVPVAALLAIAVVGTCFYSGSYILYSYAAFFAGYYFKRNHAIAFLALTVACLLIAATLLELWHWYFMGPALLLTVGLFLFGRFSLQEAFHDYVKTQQSEKLEQLAAIAERERIARDMHDLLGHSLSSLALKSELADKLIAKQKIEQAQEEIRQVAELSRATLSEIRAAITGLKLEGLAGVVDTLSQQLKQQGFDVKQTVELPALSAKVESALIFLCKSWVTNILQHSSANTVALTLQAEGESIVLSIQDDGKVTNITPGNGISGMRARVKALAGEMTLDTHHGVKVSITLPLLAQGEV</sequence>
<dbReference type="PANTHER" id="PTHR24421">
    <property type="entry name" value="NITRATE/NITRITE SENSOR PROTEIN NARX-RELATED"/>
    <property type="match status" value="1"/>
</dbReference>
<keyword evidence="5" id="KW-0812">Transmembrane</keyword>
<dbReference type="GO" id="GO:0016020">
    <property type="term" value="C:membrane"/>
    <property type="evidence" value="ECO:0007669"/>
    <property type="project" value="InterPro"/>
</dbReference>
<dbReference type="AlphaFoldDB" id="A0AAV3U081"/>
<evidence type="ECO:0000256" key="1">
    <source>
        <dbReference type="ARBA" id="ARBA00022679"/>
    </source>
</evidence>
<dbReference type="Gene3D" id="1.20.5.1930">
    <property type="match status" value="1"/>
</dbReference>
<evidence type="ECO:0000256" key="5">
    <source>
        <dbReference type="SAM" id="Phobius"/>
    </source>
</evidence>
<accession>A0AAV3U081</accession>
<protein>
    <submittedName>
        <fullName evidence="7">Sensor histidine kinase</fullName>
    </submittedName>
</protein>
<evidence type="ECO:0000313" key="7">
    <source>
        <dbReference type="EMBL" id="GAA4937906.1"/>
    </source>
</evidence>
<evidence type="ECO:0000259" key="6">
    <source>
        <dbReference type="Pfam" id="PF07730"/>
    </source>
</evidence>
<reference evidence="8" key="1">
    <citation type="journal article" date="2019" name="Int. J. Syst. Evol. Microbiol.">
        <title>The Global Catalogue of Microorganisms (GCM) 10K type strain sequencing project: providing services to taxonomists for standard genome sequencing and annotation.</title>
        <authorList>
            <consortium name="The Broad Institute Genomics Platform"/>
            <consortium name="The Broad Institute Genome Sequencing Center for Infectious Disease"/>
            <person name="Wu L."/>
            <person name="Ma J."/>
        </authorList>
    </citation>
    <scope>NUCLEOTIDE SEQUENCE [LARGE SCALE GENOMIC DNA]</scope>
    <source>
        <strain evidence="8">JCM 19134</strain>
    </source>
</reference>
<evidence type="ECO:0000313" key="8">
    <source>
        <dbReference type="Proteomes" id="UP001409585"/>
    </source>
</evidence>
<gene>
    <name evidence="7" type="ORF">GCM10025791_14570</name>
</gene>
<dbReference type="PANTHER" id="PTHR24421:SF63">
    <property type="entry name" value="SENSOR HISTIDINE KINASE DESK"/>
    <property type="match status" value="1"/>
</dbReference>
<dbReference type="CDD" id="cd16917">
    <property type="entry name" value="HATPase_UhpB-NarQ-NarX-like"/>
    <property type="match status" value="1"/>
</dbReference>
<dbReference type="EMBL" id="BAABLX010000009">
    <property type="protein sequence ID" value="GAA4937906.1"/>
    <property type="molecule type" value="Genomic_DNA"/>
</dbReference>
<keyword evidence="8" id="KW-1185">Reference proteome</keyword>
<organism evidence="7 8">
    <name type="scientific">Halioxenophilus aromaticivorans</name>
    <dbReference type="NCBI Taxonomy" id="1306992"/>
    <lineage>
        <taxon>Bacteria</taxon>
        <taxon>Pseudomonadati</taxon>
        <taxon>Pseudomonadota</taxon>
        <taxon>Gammaproteobacteria</taxon>
        <taxon>Alteromonadales</taxon>
        <taxon>Alteromonadaceae</taxon>
        <taxon>Halioxenophilus</taxon>
    </lineage>
</organism>
<dbReference type="RefSeq" id="WP_345419398.1">
    <property type="nucleotide sequence ID" value="NZ_AP031496.1"/>
</dbReference>
<feature type="transmembrane region" description="Helical" evidence="5">
    <location>
        <begin position="78"/>
        <end position="102"/>
    </location>
</feature>
<feature type="coiled-coil region" evidence="4">
    <location>
        <begin position="204"/>
        <end position="238"/>
    </location>
</feature>
<dbReference type="InterPro" id="IPR050482">
    <property type="entry name" value="Sensor_HK_TwoCompSys"/>
</dbReference>
<dbReference type="GO" id="GO:0046983">
    <property type="term" value="F:protein dimerization activity"/>
    <property type="evidence" value="ECO:0007669"/>
    <property type="project" value="InterPro"/>
</dbReference>
<keyword evidence="1" id="KW-0808">Transferase</keyword>
<dbReference type="GO" id="GO:0000155">
    <property type="term" value="F:phosphorelay sensor kinase activity"/>
    <property type="evidence" value="ECO:0007669"/>
    <property type="project" value="InterPro"/>
</dbReference>
<keyword evidence="2 7" id="KW-0418">Kinase</keyword>
<dbReference type="InterPro" id="IPR011712">
    <property type="entry name" value="Sig_transdc_His_kin_sub3_dim/P"/>
</dbReference>
<proteinExistence type="predicted"/>